<dbReference type="InterPro" id="IPR001753">
    <property type="entry name" value="Enoyl-CoA_hydra/iso"/>
</dbReference>
<sequence length="291" mass="31295">MDNYSTKWIKVSEPFPHVAHIELARGPVNAFSQEFWRSYGKLFDSLVADGVDVRAAVVSSAFPKIFTAGLDLGDAGNLGGDGADTSRDGARSSLAMRKMLLEFQHAIGAPERSPFPVIAATHSHVIGLGVDLISACDIRYAAADSKFSIKEVDIGLAADIGSLAFLPHITGNHSLVRELAYTARPFSAAEAEKIGFLSKVVPGSRDEVVKEALELARFISTKSPIAVSGSKHLITHARDHSVPENLAYTGAWNAHALMTNDILENLQATKQKRKANFAPLKVPSRLDGPKL</sequence>
<dbReference type="CDD" id="cd06558">
    <property type="entry name" value="crotonase-like"/>
    <property type="match status" value="1"/>
</dbReference>
<dbReference type="InterPro" id="IPR045002">
    <property type="entry name" value="Ech1-like"/>
</dbReference>
<evidence type="ECO:0000256" key="2">
    <source>
        <dbReference type="ARBA" id="ARBA00005254"/>
    </source>
</evidence>
<evidence type="ECO:0000256" key="3">
    <source>
        <dbReference type="ARBA" id="ARBA00022832"/>
    </source>
</evidence>
<dbReference type="GO" id="GO:0006635">
    <property type="term" value="P:fatty acid beta-oxidation"/>
    <property type="evidence" value="ECO:0007669"/>
    <property type="project" value="UniProtKB-UniPathway"/>
</dbReference>
<dbReference type="FunFam" id="1.10.12.10:FF:000004">
    <property type="entry name" value="Delta3,5-delta2,4-dienoyl-CoA isomerase"/>
    <property type="match status" value="1"/>
</dbReference>
<dbReference type="Gene3D" id="3.90.226.10">
    <property type="entry name" value="2-enoyl-CoA Hydratase, Chain A, domain 1"/>
    <property type="match status" value="1"/>
</dbReference>
<dbReference type="OrthoDB" id="14970at2759"/>
<dbReference type="SUPFAM" id="SSF52096">
    <property type="entry name" value="ClpP/crotonase"/>
    <property type="match status" value="1"/>
</dbReference>
<keyword evidence="4" id="KW-0443">Lipid metabolism</keyword>
<evidence type="ECO:0000256" key="5">
    <source>
        <dbReference type="ARBA" id="ARBA00023235"/>
    </source>
</evidence>
<evidence type="ECO:0000256" key="4">
    <source>
        <dbReference type="ARBA" id="ARBA00023098"/>
    </source>
</evidence>
<dbReference type="GO" id="GO:0005739">
    <property type="term" value="C:mitochondrion"/>
    <property type="evidence" value="ECO:0007669"/>
    <property type="project" value="TreeGrafter"/>
</dbReference>
<evidence type="ECO:0000313" key="6">
    <source>
        <dbReference type="EMBL" id="RXW23541.1"/>
    </source>
</evidence>
<organism evidence="6 7">
    <name type="scientific">Candolleomyces aberdarensis</name>
    <dbReference type="NCBI Taxonomy" id="2316362"/>
    <lineage>
        <taxon>Eukaryota</taxon>
        <taxon>Fungi</taxon>
        <taxon>Dikarya</taxon>
        <taxon>Basidiomycota</taxon>
        <taxon>Agaricomycotina</taxon>
        <taxon>Agaricomycetes</taxon>
        <taxon>Agaricomycetidae</taxon>
        <taxon>Agaricales</taxon>
        <taxon>Agaricineae</taxon>
        <taxon>Psathyrellaceae</taxon>
        <taxon>Candolleomyces</taxon>
    </lineage>
</organism>
<name>A0A4Q2DUY5_9AGAR</name>
<dbReference type="AlphaFoldDB" id="A0A4Q2DUY5"/>
<dbReference type="UniPathway" id="UPA00659"/>
<dbReference type="EMBL" id="SDEE01000039">
    <property type="protein sequence ID" value="RXW23541.1"/>
    <property type="molecule type" value="Genomic_DNA"/>
</dbReference>
<dbReference type="STRING" id="2316362.A0A4Q2DUY5"/>
<proteinExistence type="inferred from homology"/>
<comment type="similarity">
    <text evidence="2">Belongs to the enoyl-CoA hydratase/isomerase family.</text>
</comment>
<dbReference type="InterPro" id="IPR029045">
    <property type="entry name" value="ClpP/crotonase-like_dom_sf"/>
</dbReference>
<reference evidence="6 7" key="1">
    <citation type="submission" date="2019-01" db="EMBL/GenBank/DDBJ databases">
        <title>Draft genome sequence of Psathyrella aberdarensis IHI B618.</title>
        <authorList>
            <person name="Buettner E."/>
            <person name="Kellner H."/>
        </authorList>
    </citation>
    <scope>NUCLEOTIDE SEQUENCE [LARGE SCALE GENOMIC DNA]</scope>
    <source>
        <strain evidence="6 7">IHI B618</strain>
    </source>
</reference>
<comment type="caution">
    <text evidence="6">The sequence shown here is derived from an EMBL/GenBank/DDBJ whole genome shotgun (WGS) entry which is preliminary data.</text>
</comment>
<dbReference type="InterPro" id="IPR014748">
    <property type="entry name" value="Enoyl-CoA_hydra_C"/>
</dbReference>
<keyword evidence="5" id="KW-0413">Isomerase</keyword>
<dbReference type="Proteomes" id="UP000290288">
    <property type="component" value="Unassembled WGS sequence"/>
</dbReference>
<dbReference type="PANTHER" id="PTHR43149">
    <property type="entry name" value="ENOYL-COA HYDRATASE"/>
    <property type="match status" value="1"/>
</dbReference>
<keyword evidence="7" id="KW-1185">Reference proteome</keyword>
<dbReference type="Pfam" id="PF00378">
    <property type="entry name" value="ECH_1"/>
    <property type="match status" value="1"/>
</dbReference>
<comment type="pathway">
    <text evidence="1">Lipid metabolism; fatty acid beta-oxidation.</text>
</comment>
<protein>
    <submittedName>
        <fullName evidence="6">Uncharacterized protein</fullName>
    </submittedName>
</protein>
<accession>A0A4Q2DUY5</accession>
<dbReference type="Gene3D" id="1.10.12.10">
    <property type="entry name" value="Lyase 2-enoyl-coa Hydratase, Chain A, domain 2"/>
    <property type="match status" value="1"/>
</dbReference>
<gene>
    <name evidence="6" type="ORF">EST38_g2279</name>
</gene>
<evidence type="ECO:0000313" key="7">
    <source>
        <dbReference type="Proteomes" id="UP000290288"/>
    </source>
</evidence>
<dbReference type="GO" id="GO:0051750">
    <property type="term" value="F:delta(3,5)-delta(2,4)-dienoyl-CoA isomerase activity"/>
    <property type="evidence" value="ECO:0007669"/>
    <property type="project" value="TreeGrafter"/>
</dbReference>
<evidence type="ECO:0000256" key="1">
    <source>
        <dbReference type="ARBA" id="ARBA00005005"/>
    </source>
</evidence>
<dbReference type="PANTHER" id="PTHR43149:SF1">
    <property type="entry name" value="DELTA(3,5)-DELTA(2,4)-DIENOYL-COA ISOMERASE, MITOCHONDRIAL"/>
    <property type="match status" value="1"/>
</dbReference>
<keyword evidence="3" id="KW-0276">Fatty acid metabolism</keyword>